<keyword evidence="2" id="KW-1185">Reference proteome</keyword>
<evidence type="ECO:0000313" key="2">
    <source>
        <dbReference type="Proteomes" id="UP000828390"/>
    </source>
</evidence>
<sequence length="95" mass="10540">MTDGYFIEPDLHTRPRPCGIHVTTLGHVLVCVSGSETILQLDGEGKKKLATLTFSGSGRHKGRHNYPRSVFYNRHTASIIVGQSFSTKIIVFKVK</sequence>
<dbReference type="Proteomes" id="UP000828390">
    <property type="component" value="Unassembled WGS sequence"/>
</dbReference>
<gene>
    <name evidence="1" type="ORF">DPMN_063602</name>
</gene>
<accession>A0A9D4CAU4</accession>
<reference evidence="1" key="1">
    <citation type="journal article" date="2019" name="bioRxiv">
        <title>The Genome of the Zebra Mussel, Dreissena polymorpha: A Resource for Invasive Species Research.</title>
        <authorList>
            <person name="McCartney M.A."/>
            <person name="Auch B."/>
            <person name="Kono T."/>
            <person name="Mallez S."/>
            <person name="Zhang Y."/>
            <person name="Obille A."/>
            <person name="Becker A."/>
            <person name="Abrahante J.E."/>
            <person name="Garbe J."/>
            <person name="Badalamenti J.P."/>
            <person name="Herman A."/>
            <person name="Mangelson H."/>
            <person name="Liachko I."/>
            <person name="Sullivan S."/>
            <person name="Sone E.D."/>
            <person name="Koren S."/>
            <person name="Silverstein K.A.T."/>
            <person name="Beckman K.B."/>
            <person name="Gohl D.M."/>
        </authorList>
    </citation>
    <scope>NUCLEOTIDE SEQUENCE</scope>
    <source>
        <strain evidence="1">Duluth1</strain>
        <tissue evidence="1">Whole animal</tissue>
    </source>
</reference>
<comment type="caution">
    <text evidence="1">The sequence shown here is derived from an EMBL/GenBank/DDBJ whole genome shotgun (WGS) entry which is preliminary data.</text>
</comment>
<evidence type="ECO:0000313" key="1">
    <source>
        <dbReference type="EMBL" id="KAH3720698.1"/>
    </source>
</evidence>
<proteinExistence type="predicted"/>
<dbReference type="EMBL" id="JAIWYP010000013">
    <property type="protein sequence ID" value="KAH3720698.1"/>
    <property type="molecule type" value="Genomic_DNA"/>
</dbReference>
<dbReference type="AlphaFoldDB" id="A0A9D4CAU4"/>
<dbReference type="SUPFAM" id="SSF63829">
    <property type="entry name" value="Calcium-dependent phosphotriesterase"/>
    <property type="match status" value="1"/>
</dbReference>
<organism evidence="1 2">
    <name type="scientific">Dreissena polymorpha</name>
    <name type="common">Zebra mussel</name>
    <name type="synonym">Mytilus polymorpha</name>
    <dbReference type="NCBI Taxonomy" id="45954"/>
    <lineage>
        <taxon>Eukaryota</taxon>
        <taxon>Metazoa</taxon>
        <taxon>Spiralia</taxon>
        <taxon>Lophotrochozoa</taxon>
        <taxon>Mollusca</taxon>
        <taxon>Bivalvia</taxon>
        <taxon>Autobranchia</taxon>
        <taxon>Heteroconchia</taxon>
        <taxon>Euheterodonta</taxon>
        <taxon>Imparidentia</taxon>
        <taxon>Neoheterodontei</taxon>
        <taxon>Myida</taxon>
        <taxon>Dreissenoidea</taxon>
        <taxon>Dreissenidae</taxon>
        <taxon>Dreissena</taxon>
    </lineage>
</organism>
<name>A0A9D4CAU4_DREPO</name>
<protein>
    <submittedName>
        <fullName evidence="1">Uncharacterized protein</fullName>
    </submittedName>
</protein>
<reference evidence="1" key="2">
    <citation type="submission" date="2020-11" db="EMBL/GenBank/DDBJ databases">
        <authorList>
            <person name="McCartney M.A."/>
            <person name="Auch B."/>
            <person name="Kono T."/>
            <person name="Mallez S."/>
            <person name="Becker A."/>
            <person name="Gohl D.M."/>
            <person name="Silverstein K.A.T."/>
            <person name="Koren S."/>
            <person name="Bechman K.B."/>
            <person name="Herman A."/>
            <person name="Abrahante J.E."/>
            <person name="Garbe J."/>
        </authorList>
    </citation>
    <scope>NUCLEOTIDE SEQUENCE</scope>
    <source>
        <strain evidence="1">Duluth1</strain>
        <tissue evidence="1">Whole animal</tissue>
    </source>
</reference>